<keyword evidence="2" id="KW-1185">Reference proteome</keyword>
<comment type="caution">
    <text evidence="1">The sequence shown here is derived from an EMBL/GenBank/DDBJ whole genome shotgun (WGS) entry which is preliminary data.</text>
</comment>
<proteinExistence type="predicted"/>
<gene>
    <name evidence="1" type="ORF">BV22DRAFT_1050662</name>
</gene>
<evidence type="ECO:0000313" key="1">
    <source>
        <dbReference type="EMBL" id="KAH7920008.1"/>
    </source>
</evidence>
<evidence type="ECO:0000313" key="2">
    <source>
        <dbReference type="Proteomes" id="UP000790709"/>
    </source>
</evidence>
<name>A0ACB8B565_9AGAM</name>
<dbReference type="Proteomes" id="UP000790709">
    <property type="component" value="Unassembled WGS sequence"/>
</dbReference>
<sequence length="165" mass="18508">MAPTRIDRKNDTQAIIQLGEYYQQPGSGRYDGRSPNDKYTDACDSDDESKDRSPKEPSLSDSSYRKWSGDEACEANERKITVPGVLRKRPGVEETGICTLRLVPIQGGAHGPELESSMRKMDERKVGETEMDPEIHGDVVIKSPANYKATVWRERNRCSPLLPPI</sequence>
<reference evidence="1" key="1">
    <citation type="journal article" date="2021" name="New Phytol.">
        <title>Evolutionary innovations through gain and loss of genes in the ectomycorrhizal Boletales.</title>
        <authorList>
            <person name="Wu G."/>
            <person name="Miyauchi S."/>
            <person name="Morin E."/>
            <person name="Kuo A."/>
            <person name="Drula E."/>
            <person name="Varga T."/>
            <person name="Kohler A."/>
            <person name="Feng B."/>
            <person name="Cao Y."/>
            <person name="Lipzen A."/>
            <person name="Daum C."/>
            <person name="Hundley H."/>
            <person name="Pangilinan J."/>
            <person name="Johnson J."/>
            <person name="Barry K."/>
            <person name="LaButti K."/>
            <person name="Ng V."/>
            <person name="Ahrendt S."/>
            <person name="Min B."/>
            <person name="Choi I.G."/>
            <person name="Park H."/>
            <person name="Plett J.M."/>
            <person name="Magnuson J."/>
            <person name="Spatafora J.W."/>
            <person name="Nagy L.G."/>
            <person name="Henrissat B."/>
            <person name="Grigoriev I.V."/>
            <person name="Yang Z.L."/>
            <person name="Xu J."/>
            <person name="Martin F.M."/>
        </authorList>
    </citation>
    <scope>NUCLEOTIDE SEQUENCE</scope>
    <source>
        <strain evidence="1">KUC20120723A-06</strain>
    </source>
</reference>
<protein>
    <submittedName>
        <fullName evidence="1">Uncharacterized protein</fullName>
    </submittedName>
</protein>
<organism evidence="1 2">
    <name type="scientific">Leucogyrophana mollusca</name>
    <dbReference type="NCBI Taxonomy" id="85980"/>
    <lineage>
        <taxon>Eukaryota</taxon>
        <taxon>Fungi</taxon>
        <taxon>Dikarya</taxon>
        <taxon>Basidiomycota</taxon>
        <taxon>Agaricomycotina</taxon>
        <taxon>Agaricomycetes</taxon>
        <taxon>Agaricomycetidae</taxon>
        <taxon>Boletales</taxon>
        <taxon>Boletales incertae sedis</taxon>
        <taxon>Leucogyrophana</taxon>
    </lineage>
</organism>
<dbReference type="EMBL" id="MU266612">
    <property type="protein sequence ID" value="KAH7920008.1"/>
    <property type="molecule type" value="Genomic_DNA"/>
</dbReference>
<accession>A0ACB8B565</accession>